<proteinExistence type="predicted"/>
<feature type="transmembrane region" description="Helical" evidence="1">
    <location>
        <begin position="33"/>
        <end position="54"/>
    </location>
</feature>
<evidence type="ECO:0008006" key="4">
    <source>
        <dbReference type="Google" id="ProtNLM"/>
    </source>
</evidence>
<dbReference type="EMBL" id="JAPDNT010000005">
    <property type="protein sequence ID" value="MCW3474836.1"/>
    <property type="molecule type" value="Genomic_DNA"/>
</dbReference>
<organism evidence="2 3">
    <name type="scientific">Limobrevibacterium gyesilva</name>
    <dbReference type="NCBI Taxonomy" id="2991712"/>
    <lineage>
        <taxon>Bacteria</taxon>
        <taxon>Pseudomonadati</taxon>
        <taxon>Pseudomonadota</taxon>
        <taxon>Alphaproteobacteria</taxon>
        <taxon>Acetobacterales</taxon>
        <taxon>Acetobacteraceae</taxon>
        <taxon>Limobrevibacterium</taxon>
    </lineage>
</organism>
<comment type="caution">
    <text evidence="2">The sequence shown here is derived from an EMBL/GenBank/DDBJ whole genome shotgun (WGS) entry which is preliminary data.</text>
</comment>
<dbReference type="RefSeq" id="WP_264713488.1">
    <property type="nucleotide sequence ID" value="NZ_JAPDNT010000005.1"/>
</dbReference>
<protein>
    <recommendedName>
        <fullName evidence="4">Yip1 domain-containing protein</fullName>
    </recommendedName>
</protein>
<reference evidence="2" key="1">
    <citation type="submission" date="2022-09" db="EMBL/GenBank/DDBJ databases">
        <title>Rhodovastum sp. nov. RN2-1 isolated from soil in Seongnam, South Korea.</title>
        <authorList>
            <person name="Le N.T."/>
        </authorList>
    </citation>
    <scope>NUCLEOTIDE SEQUENCE</scope>
    <source>
        <strain evidence="2">RN2-1</strain>
    </source>
</reference>
<accession>A0AA41YLU3</accession>
<keyword evidence="1" id="KW-1133">Transmembrane helix</keyword>
<feature type="transmembrane region" description="Helical" evidence="1">
    <location>
        <begin position="99"/>
        <end position="119"/>
    </location>
</feature>
<keyword evidence="1" id="KW-0472">Membrane</keyword>
<keyword evidence="3" id="KW-1185">Reference proteome</keyword>
<evidence type="ECO:0000256" key="1">
    <source>
        <dbReference type="SAM" id="Phobius"/>
    </source>
</evidence>
<dbReference type="AlphaFoldDB" id="A0AA41YLU3"/>
<feature type="transmembrane region" description="Helical" evidence="1">
    <location>
        <begin position="66"/>
        <end position="87"/>
    </location>
</feature>
<reference evidence="2" key="2">
    <citation type="submission" date="2022-10" db="EMBL/GenBank/DDBJ databases">
        <authorList>
            <person name="Trinh H.N."/>
        </authorList>
    </citation>
    <scope>NUCLEOTIDE SEQUENCE</scope>
    <source>
        <strain evidence="2">RN2-1</strain>
    </source>
</reference>
<feature type="transmembrane region" description="Helical" evidence="1">
    <location>
        <begin position="131"/>
        <end position="151"/>
    </location>
</feature>
<keyword evidence="1" id="KW-0812">Transmembrane</keyword>
<name>A0AA41YLU3_9PROT</name>
<evidence type="ECO:0000313" key="2">
    <source>
        <dbReference type="EMBL" id="MCW3474836.1"/>
    </source>
</evidence>
<dbReference type="Proteomes" id="UP001165679">
    <property type="component" value="Unassembled WGS sequence"/>
</dbReference>
<evidence type="ECO:0000313" key="3">
    <source>
        <dbReference type="Proteomes" id="UP001165679"/>
    </source>
</evidence>
<feature type="transmembrane region" description="Helical" evidence="1">
    <location>
        <begin position="163"/>
        <end position="184"/>
    </location>
</feature>
<sequence length="188" mass="19855">MSERGPAANVLHGVVRLALFRSDGFAAFGATPLAFLNSLAPLLAFPLVGGAMLLLSGSLRAAAADLLASIVALLAPAVFSHTLAALWKREALWLRYAVAFNWCQAAITLATVLLVALVGTITMGRPEGLQTVLGSVVALLCYWLVLCWFMARRGLQISGPKAVLFVLVMNFGTAVLVVGPRVLLATLR</sequence>
<gene>
    <name evidence="2" type="ORF">OL599_09585</name>
</gene>